<dbReference type="InterPro" id="IPR036390">
    <property type="entry name" value="WH_DNA-bd_sf"/>
</dbReference>
<dbReference type="AlphaFoldDB" id="A0A2T7UBH6"/>
<gene>
    <name evidence="6" type="ORF">H663_014345</name>
</gene>
<keyword evidence="4" id="KW-0804">Transcription</keyword>
<dbReference type="CDD" id="cd08432">
    <property type="entry name" value="PBP2_GcdR_TrpI_HvrB_AmpR_like"/>
    <property type="match status" value="1"/>
</dbReference>
<dbReference type="EMBL" id="LFYT02000020">
    <property type="protein sequence ID" value="PVE42060.1"/>
    <property type="molecule type" value="Genomic_DNA"/>
</dbReference>
<dbReference type="InterPro" id="IPR005119">
    <property type="entry name" value="LysR_subst-bd"/>
</dbReference>
<keyword evidence="3" id="KW-0238">DNA-binding</keyword>
<dbReference type="STRING" id="1293045.H663_02130"/>
<dbReference type="InterPro" id="IPR036388">
    <property type="entry name" value="WH-like_DNA-bd_sf"/>
</dbReference>
<evidence type="ECO:0000256" key="3">
    <source>
        <dbReference type="ARBA" id="ARBA00023125"/>
    </source>
</evidence>
<dbReference type="Pfam" id="PF03466">
    <property type="entry name" value="LysR_substrate"/>
    <property type="match status" value="1"/>
</dbReference>
<keyword evidence="7" id="KW-1185">Reference proteome</keyword>
<feature type="domain" description="HTH lysR-type" evidence="5">
    <location>
        <begin position="8"/>
        <end position="65"/>
    </location>
</feature>
<dbReference type="InterPro" id="IPR000847">
    <property type="entry name" value="LysR_HTH_N"/>
</dbReference>
<dbReference type="Gene3D" id="3.40.190.10">
    <property type="entry name" value="Periplasmic binding protein-like II"/>
    <property type="match status" value="2"/>
</dbReference>
<evidence type="ECO:0000256" key="4">
    <source>
        <dbReference type="ARBA" id="ARBA00023163"/>
    </source>
</evidence>
<dbReference type="InterPro" id="IPR058163">
    <property type="entry name" value="LysR-type_TF_proteobact-type"/>
</dbReference>
<protein>
    <submittedName>
        <fullName evidence="6">XRE family transcriptional regulator</fullName>
    </submittedName>
</protein>
<dbReference type="SUPFAM" id="SSF53850">
    <property type="entry name" value="Periplasmic binding protein-like II"/>
    <property type="match status" value="1"/>
</dbReference>
<dbReference type="OrthoDB" id="8591238at2"/>
<comment type="caution">
    <text evidence="6">The sequence shown here is derived from an EMBL/GenBank/DDBJ whole genome shotgun (WGS) entry which is preliminary data.</text>
</comment>
<dbReference type="GO" id="GO:0006351">
    <property type="term" value="P:DNA-templated transcription"/>
    <property type="evidence" value="ECO:0007669"/>
    <property type="project" value="TreeGrafter"/>
</dbReference>
<keyword evidence="2" id="KW-0805">Transcription regulation</keyword>
<dbReference type="RefSeq" id="WP_053169317.1">
    <property type="nucleotide sequence ID" value="NZ_LFYT02000020.1"/>
</dbReference>
<dbReference type="Proteomes" id="UP000037507">
    <property type="component" value="Unassembled WGS sequence"/>
</dbReference>
<reference evidence="6" key="1">
    <citation type="submission" date="2017-04" db="EMBL/GenBank/DDBJ databases">
        <title>Unexpected and diverse lifestyles within the genus Limnohabitans.</title>
        <authorList>
            <person name="Kasalicky V."/>
            <person name="Mehrshad M."/>
            <person name="Andrei S.-A."/>
            <person name="Salcher M."/>
            <person name="Kratochvilova H."/>
            <person name="Simek K."/>
            <person name="Ghai R."/>
        </authorList>
    </citation>
    <scope>NUCLEOTIDE SEQUENCE [LARGE SCALE GENOMIC DNA]</scope>
    <source>
        <strain evidence="6">II-D5</strain>
    </source>
</reference>
<organism evidence="6 7">
    <name type="scientific">Limnohabitans planktonicus II-D5</name>
    <dbReference type="NCBI Taxonomy" id="1293045"/>
    <lineage>
        <taxon>Bacteria</taxon>
        <taxon>Pseudomonadati</taxon>
        <taxon>Pseudomonadota</taxon>
        <taxon>Betaproteobacteria</taxon>
        <taxon>Burkholderiales</taxon>
        <taxon>Comamonadaceae</taxon>
        <taxon>Limnohabitans</taxon>
    </lineage>
</organism>
<dbReference type="FunFam" id="1.10.10.10:FF:000038">
    <property type="entry name" value="Glycine cleavage system transcriptional activator"/>
    <property type="match status" value="1"/>
</dbReference>
<dbReference type="PRINTS" id="PR00039">
    <property type="entry name" value="HTHLYSR"/>
</dbReference>
<evidence type="ECO:0000256" key="2">
    <source>
        <dbReference type="ARBA" id="ARBA00023015"/>
    </source>
</evidence>
<dbReference type="PANTHER" id="PTHR30537">
    <property type="entry name" value="HTH-TYPE TRANSCRIPTIONAL REGULATOR"/>
    <property type="match status" value="1"/>
</dbReference>
<dbReference type="Gene3D" id="1.10.10.10">
    <property type="entry name" value="Winged helix-like DNA-binding domain superfamily/Winged helix DNA-binding domain"/>
    <property type="match status" value="1"/>
</dbReference>
<dbReference type="PANTHER" id="PTHR30537:SF79">
    <property type="entry name" value="TRANSCRIPTIONAL REGULATOR-RELATED"/>
    <property type="match status" value="1"/>
</dbReference>
<evidence type="ECO:0000259" key="5">
    <source>
        <dbReference type="PROSITE" id="PS50931"/>
    </source>
</evidence>
<evidence type="ECO:0000313" key="6">
    <source>
        <dbReference type="EMBL" id="PVE42060.1"/>
    </source>
</evidence>
<dbReference type="Pfam" id="PF00126">
    <property type="entry name" value="HTH_1"/>
    <property type="match status" value="1"/>
</dbReference>
<accession>A0A2T7UBH6</accession>
<proteinExistence type="inferred from homology"/>
<evidence type="ECO:0000256" key="1">
    <source>
        <dbReference type="ARBA" id="ARBA00009437"/>
    </source>
</evidence>
<dbReference type="GO" id="GO:0043565">
    <property type="term" value="F:sequence-specific DNA binding"/>
    <property type="evidence" value="ECO:0007669"/>
    <property type="project" value="TreeGrafter"/>
</dbReference>
<dbReference type="NCBIfam" id="NF008352">
    <property type="entry name" value="PRK11139.1"/>
    <property type="match status" value="1"/>
</dbReference>
<comment type="similarity">
    <text evidence="1">Belongs to the LysR transcriptional regulatory family.</text>
</comment>
<dbReference type="SUPFAM" id="SSF46785">
    <property type="entry name" value="Winged helix' DNA-binding domain"/>
    <property type="match status" value="1"/>
</dbReference>
<evidence type="ECO:0000313" key="7">
    <source>
        <dbReference type="Proteomes" id="UP000037507"/>
    </source>
</evidence>
<name>A0A2T7UBH6_9BURK</name>
<sequence>MTDIHRLPHLIALRAFEAAARHQNFSRAADELHVTHGAVSHQVRALEQDLGVVLFTRNGKRLTITPHGARFAQAVRNALQDIASAAQTLREETRQKRLTVSATPSFASRWLAPRLGRFIDLNPDTELVLQSSGQLQDLVRDGVDVGIRFGQGQYPGLVVERLMGDSYYPVASPAYNQGRLPTSPKQLKPAQLLRSDEPWLPWFQAVGLKLAEPSGGVRFQDLSLLMRSAMGGDGIALVRHVVATQEIASGELVRLFNVSVKSPWDYHLACPPDALHKPQVLAFRQWLLEEVAAFKAMTGAAVA</sequence>
<dbReference type="PROSITE" id="PS50931">
    <property type="entry name" value="HTH_LYSR"/>
    <property type="match status" value="1"/>
</dbReference>
<dbReference type="GO" id="GO:0003700">
    <property type="term" value="F:DNA-binding transcription factor activity"/>
    <property type="evidence" value="ECO:0007669"/>
    <property type="project" value="InterPro"/>
</dbReference>